<keyword evidence="2" id="KW-0158">Chromosome</keyword>
<evidence type="ECO:0000256" key="2">
    <source>
        <dbReference type="ARBA" id="ARBA00022454"/>
    </source>
</evidence>
<reference evidence="6" key="1">
    <citation type="submission" date="2022-07" db="EMBL/GenBank/DDBJ databases">
        <title>Taxonomy of Aspergillus series Nigri: significant species reduction supported by multi-species coalescent approaches.</title>
        <authorList>
            <person name="Bian C."/>
            <person name="Kusuya Y."/>
            <person name="Sklenar F."/>
            <person name="D'hooge E."/>
            <person name="Yaguchi T."/>
            <person name="Takahashi H."/>
            <person name="Hubka V."/>
        </authorList>
    </citation>
    <scope>NUCLEOTIDE SEQUENCE</scope>
    <source>
        <strain evidence="6">CBS 733.88</strain>
    </source>
</reference>
<feature type="region of interest" description="Disordered" evidence="4">
    <location>
        <begin position="204"/>
        <end position="229"/>
    </location>
</feature>
<keyword evidence="3" id="KW-0779">Telomere</keyword>
<organism evidence="6 7">
    <name type="scientific">Aspergillus brasiliensis</name>
    <dbReference type="NCBI Taxonomy" id="319629"/>
    <lineage>
        <taxon>Eukaryota</taxon>
        <taxon>Fungi</taxon>
        <taxon>Dikarya</taxon>
        <taxon>Ascomycota</taxon>
        <taxon>Pezizomycotina</taxon>
        <taxon>Eurotiomycetes</taxon>
        <taxon>Eurotiomycetidae</taxon>
        <taxon>Eurotiales</taxon>
        <taxon>Aspergillaceae</taxon>
        <taxon>Aspergillus</taxon>
        <taxon>Aspergillus subgen. Circumdati</taxon>
    </lineage>
</organism>
<protein>
    <recommendedName>
        <fullName evidence="5">CST complex subunit Stn1 N-terminal domain-containing protein</fullName>
    </recommendedName>
</protein>
<comment type="subcellular location">
    <subcellularLocation>
        <location evidence="1">Chromosome</location>
        <location evidence="1">Telomere</location>
    </subcellularLocation>
</comment>
<evidence type="ECO:0000256" key="4">
    <source>
        <dbReference type="SAM" id="MobiDB-lite"/>
    </source>
</evidence>
<dbReference type="GO" id="GO:0000781">
    <property type="term" value="C:chromosome, telomeric region"/>
    <property type="evidence" value="ECO:0007669"/>
    <property type="project" value="UniProtKB-SubCell"/>
</dbReference>
<name>A0A9W5YIC7_9EURO</name>
<dbReference type="AlphaFoldDB" id="A0A9W5YIC7"/>
<dbReference type="Proteomes" id="UP001143548">
    <property type="component" value="Unassembled WGS sequence"/>
</dbReference>
<dbReference type="Gene3D" id="2.40.50.140">
    <property type="entry name" value="Nucleic acid-binding proteins"/>
    <property type="match status" value="1"/>
</dbReference>
<feature type="domain" description="CST complex subunit Stn1 N-terminal" evidence="5">
    <location>
        <begin position="49"/>
        <end position="95"/>
    </location>
</feature>
<evidence type="ECO:0000256" key="1">
    <source>
        <dbReference type="ARBA" id="ARBA00004574"/>
    </source>
</evidence>
<dbReference type="Pfam" id="PF10451">
    <property type="entry name" value="Stn1"/>
    <property type="match status" value="1"/>
</dbReference>
<dbReference type="EMBL" id="BROQ01000007">
    <property type="protein sequence ID" value="GKZ17642.1"/>
    <property type="molecule type" value="Genomic_DNA"/>
</dbReference>
<feature type="region of interest" description="Disordered" evidence="4">
    <location>
        <begin position="105"/>
        <end position="125"/>
    </location>
</feature>
<evidence type="ECO:0000256" key="3">
    <source>
        <dbReference type="ARBA" id="ARBA00022895"/>
    </source>
</evidence>
<dbReference type="InterPro" id="IPR018856">
    <property type="entry name" value="Stn1_N"/>
</dbReference>
<gene>
    <name evidence="6" type="ORF">AbraCBS73388_009959</name>
</gene>
<sequence>MATAEQHDDHEFYPAYCFKASPTHFTWVKMAAVDVLRLKRRPQFPDPKVYFYKNHPIRYISLLGLIISRTDLPTLTILTLDDSSGATLDVVVQKAAPVTAPAVSTTSIQPPISTTPHISPTTSAPLDITPYTPGTLAHLKGTIITFRGVNQLQLERVFPVRDTNAEMRFLDQRSRCLVEVLDVPWRLGREEVERLRGEMEDAEINGEAEEERVRDRRKRRRREEKEERDRRRIMKIWEREEKGREREAEVCRVEGGRVMREIQLLRVEGVQSSDEAGGR</sequence>
<evidence type="ECO:0000313" key="6">
    <source>
        <dbReference type="EMBL" id="GKZ17642.1"/>
    </source>
</evidence>
<comment type="caution">
    <text evidence="6">The sequence shown here is derived from an EMBL/GenBank/DDBJ whole genome shotgun (WGS) entry which is preliminary data.</text>
</comment>
<evidence type="ECO:0000259" key="5">
    <source>
        <dbReference type="Pfam" id="PF10451"/>
    </source>
</evidence>
<evidence type="ECO:0000313" key="7">
    <source>
        <dbReference type="Proteomes" id="UP001143548"/>
    </source>
</evidence>
<accession>A0A9W5YIC7</accession>
<dbReference type="SUPFAM" id="SSF50249">
    <property type="entry name" value="Nucleic acid-binding proteins"/>
    <property type="match status" value="1"/>
</dbReference>
<dbReference type="InterPro" id="IPR012340">
    <property type="entry name" value="NA-bd_OB-fold"/>
</dbReference>
<proteinExistence type="predicted"/>